<keyword evidence="2" id="KW-1185">Reference proteome</keyword>
<dbReference type="RefSeq" id="WP_345682088.1">
    <property type="nucleotide sequence ID" value="NZ_BAABRO010000001.1"/>
</dbReference>
<name>A0ABP9VJM2_9BACT</name>
<organism evidence="1 2">
    <name type="scientific">Novipirellula caenicola</name>
    <dbReference type="NCBI Taxonomy" id="1536901"/>
    <lineage>
        <taxon>Bacteria</taxon>
        <taxon>Pseudomonadati</taxon>
        <taxon>Planctomycetota</taxon>
        <taxon>Planctomycetia</taxon>
        <taxon>Pirellulales</taxon>
        <taxon>Pirellulaceae</taxon>
        <taxon>Novipirellula</taxon>
    </lineage>
</organism>
<comment type="caution">
    <text evidence="1">The sequence shown here is derived from an EMBL/GenBank/DDBJ whole genome shotgun (WGS) entry which is preliminary data.</text>
</comment>
<dbReference type="Proteomes" id="UP001416858">
    <property type="component" value="Unassembled WGS sequence"/>
</dbReference>
<protein>
    <submittedName>
        <fullName evidence="1">Uncharacterized protein</fullName>
    </submittedName>
</protein>
<evidence type="ECO:0000313" key="1">
    <source>
        <dbReference type="EMBL" id="GAA5504986.1"/>
    </source>
</evidence>
<proteinExistence type="predicted"/>
<evidence type="ECO:0000313" key="2">
    <source>
        <dbReference type="Proteomes" id="UP001416858"/>
    </source>
</evidence>
<sequence length="57" mass="6568">MPPLSVLICVDGREEWGLGTLFYDGGNLSRPTNLDVHVTRQKTRRIEFHSYSIEHLL</sequence>
<dbReference type="EMBL" id="BAABRO010000001">
    <property type="protein sequence ID" value="GAA5504986.1"/>
    <property type="molecule type" value="Genomic_DNA"/>
</dbReference>
<accession>A0ABP9VJM2</accession>
<reference evidence="1 2" key="1">
    <citation type="submission" date="2024-02" db="EMBL/GenBank/DDBJ databases">
        <title>Rhodopirellula caenicola NBRC 110016.</title>
        <authorList>
            <person name="Ichikawa N."/>
            <person name="Katano-Makiyama Y."/>
            <person name="Hidaka K."/>
        </authorList>
    </citation>
    <scope>NUCLEOTIDE SEQUENCE [LARGE SCALE GENOMIC DNA]</scope>
    <source>
        <strain evidence="1 2">NBRC 110016</strain>
    </source>
</reference>
<gene>
    <name evidence="1" type="ORF">Rcae01_00425</name>
</gene>